<keyword evidence="5 9" id="KW-0493">Microtubule</keyword>
<evidence type="ECO:0000313" key="13">
    <source>
        <dbReference type="Ensembl" id="ENSEBUP00000011964.1"/>
    </source>
</evidence>
<evidence type="ECO:0008006" key="15">
    <source>
        <dbReference type="Google" id="ProtNLM"/>
    </source>
</evidence>
<dbReference type="AlphaFoldDB" id="A0A8C4Q9Z1"/>
<evidence type="ECO:0000256" key="6">
    <source>
        <dbReference type="ARBA" id="ARBA00022776"/>
    </source>
</evidence>
<evidence type="ECO:0000313" key="14">
    <source>
        <dbReference type="Proteomes" id="UP000694388"/>
    </source>
</evidence>
<dbReference type="InterPro" id="IPR027328">
    <property type="entry name" value="MAPRE"/>
</dbReference>
<comment type="similarity">
    <text evidence="2">Belongs to the MAPRE family.</text>
</comment>
<dbReference type="InterPro" id="IPR004953">
    <property type="entry name" value="EB1_C"/>
</dbReference>
<sequence>MPVLQASSRSASTPCAKRGPTGVTYCQFMDMLFPGCISLKKVKFQAKLEHEYLHNFKMLQAAFKRVEVDKVIPVDRLVKGRFQDNFEFVQWFKKFFNANYDGHEYDPVTARQGQDALPPPNPGTQIFNKPKAKGSSTPKMAATIQRQSDSASSSSPVSMSQKHQQRMKNDRASPDGPITELNNQIKALQITLDEMEKERDFYFKKLQKIEQHLQKQDDQQNPFCQRIYSVLYARMVILNYFHYSIE</sequence>
<dbReference type="GO" id="GO:0051301">
    <property type="term" value="P:cell division"/>
    <property type="evidence" value="ECO:0007669"/>
    <property type="project" value="UniProtKB-KW"/>
</dbReference>
<dbReference type="Pfam" id="PF03271">
    <property type="entry name" value="EB1"/>
    <property type="match status" value="1"/>
</dbReference>
<evidence type="ECO:0000256" key="3">
    <source>
        <dbReference type="ARBA" id="ARBA00022490"/>
    </source>
</evidence>
<evidence type="ECO:0000256" key="9">
    <source>
        <dbReference type="PROSITE-ProRule" id="PRU00576"/>
    </source>
</evidence>
<evidence type="ECO:0000256" key="2">
    <source>
        <dbReference type="ARBA" id="ARBA00010729"/>
    </source>
</evidence>
<name>A0A8C4Q9Z1_EPTBU</name>
<feature type="compositionally biased region" description="Low complexity" evidence="10">
    <location>
        <begin position="145"/>
        <end position="162"/>
    </location>
</feature>
<keyword evidence="8" id="KW-0131">Cell cycle</keyword>
<dbReference type="PROSITE" id="PS51230">
    <property type="entry name" value="EB1_C"/>
    <property type="match status" value="1"/>
</dbReference>
<dbReference type="Pfam" id="PF00307">
    <property type="entry name" value="CH"/>
    <property type="match status" value="1"/>
</dbReference>
<keyword evidence="4" id="KW-0132">Cell division</keyword>
<keyword evidence="7" id="KW-0206">Cytoskeleton</keyword>
<dbReference type="GO" id="GO:0005874">
    <property type="term" value="C:microtubule"/>
    <property type="evidence" value="ECO:0007669"/>
    <property type="project" value="UniProtKB-KW"/>
</dbReference>
<dbReference type="InterPro" id="IPR036872">
    <property type="entry name" value="CH_dom_sf"/>
</dbReference>
<feature type="domain" description="EB1 C-terminal" evidence="12">
    <location>
        <begin position="170"/>
        <end position="240"/>
    </location>
</feature>
<dbReference type="PROSITE" id="PS50021">
    <property type="entry name" value="CH"/>
    <property type="match status" value="1"/>
</dbReference>
<dbReference type="GeneTree" id="ENSGT00490000043329"/>
<keyword evidence="3" id="KW-0963">Cytoplasm</keyword>
<organism evidence="13 14">
    <name type="scientific">Eptatretus burgeri</name>
    <name type="common">Inshore hagfish</name>
    <dbReference type="NCBI Taxonomy" id="7764"/>
    <lineage>
        <taxon>Eukaryota</taxon>
        <taxon>Metazoa</taxon>
        <taxon>Chordata</taxon>
        <taxon>Craniata</taxon>
        <taxon>Vertebrata</taxon>
        <taxon>Cyclostomata</taxon>
        <taxon>Myxini</taxon>
        <taxon>Myxiniformes</taxon>
        <taxon>Myxinidae</taxon>
        <taxon>Eptatretinae</taxon>
        <taxon>Eptatretus</taxon>
    </lineage>
</organism>
<dbReference type="InterPro" id="IPR001715">
    <property type="entry name" value="CH_dom"/>
</dbReference>
<dbReference type="GO" id="GO:0008017">
    <property type="term" value="F:microtubule binding"/>
    <property type="evidence" value="ECO:0007669"/>
    <property type="project" value="InterPro"/>
</dbReference>
<dbReference type="SUPFAM" id="SSF47576">
    <property type="entry name" value="Calponin-homology domain, CH-domain"/>
    <property type="match status" value="1"/>
</dbReference>
<keyword evidence="6" id="KW-0498">Mitosis</keyword>
<keyword evidence="14" id="KW-1185">Reference proteome</keyword>
<evidence type="ECO:0000256" key="5">
    <source>
        <dbReference type="ARBA" id="ARBA00022701"/>
    </source>
</evidence>
<accession>A0A8C4Q9Z1</accession>
<evidence type="ECO:0000256" key="7">
    <source>
        <dbReference type="ARBA" id="ARBA00023212"/>
    </source>
</evidence>
<proteinExistence type="inferred from homology"/>
<dbReference type="Gene3D" id="1.20.5.1430">
    <property type="match status" value="1"/>
</dbReference>
<dbReference type="InterPro" id="IPR036133">
    <property type="entry name" value="EB1_C_sf"/>
</dbReference>
<evidence type="ECO:0000256" key="8">
    <source>
        <dbReference type="ARBA" id="ARBA00023306"/>
    </source>
</evidence>
<reference evidence="13" key="2">
    <citation type="submission" date="2025-09" db="UniProtKB">
        <authorList>
            <consortium name="Ensembl"/>
        </authorList>
    </citation>
    <scope>IDENTIFICATION</scope>
</reference>
<dbReference type="Ensembl" id="ENSEBUT00000012540.1">
    <property type="protein sequence ID" value="ENSEBUP00000011964.1"/>
    <property type="gene ID" value="ENSEBUG00000007649.1"/>
</dbReference>
<evidence type="ECO:0000259" key="12">
    <source>
        <dbReference type="PROSITE" id="PS51230"/>
    </source>
</evidence>
<evidence type="ECO:0000256" key="4">
    <source>
        <dbReference type="ARBA" id="ARBA00022618"/>
    </source>
</evidence>
<feature type="domain" description="Calponin-homology (CH)" evidence="11">
    <location>
        <begin position="1"/>
        <end position="97"/>
    </location>
</feature>
<dbReference type="SUPFAM" id="SSF140612">
    <property type="entry name" value="EB1 dimerisation domain-like"/>
    <property type="match status" value="1"/>
</dbReference>
<protein>
    <recommendedName>
        <fullName evidence="15">Microtubule-associated protein RP/EB family member 3</fullName>
    </recommendedName>
</protein>
<dbReference type="OMA" id="NANYDGH"/>
<dbReference type="FunFam" id="1.10.418.10:FF:000007">
    <property type="entry name" value="Microtubule-associated protein, RP/EB family, member 2"/>
    <property type="match status" value="1"/>
</dbReference>
<comment type="subcellular location">
    <subcellularLocation>
        <location evidence="1">Cytoplasm</location>
        <location evidence="1">Cytoskeleton</location>
    </subcellularLocation>
</comment>
<evidence type="ECO:0000259" key="11">
    <source>
        <dbReference type="PROSITE" id="PS50021"/>
    </source>
</evidence>
<dbReference type="Gene3D" id="1.10.418.10">
    <property type="entry name" value="Calponin-like domain"/>
    <property type="match status" value="1"/>
</dbReference>
<reference evidence="13" key="1">
    <citation type="submission" date="2025-08" db="UniProtKB">
        <authorList>
            <consortium name="Ensembl"/>
        </authorList>
    </citation>
    <scope>IDENTIFICATION</scope>
</reference>
<evidence type="ECO:0000256" key="1">
    <source>
        <dbReference type="ARBA" id="ARBA00004245"/>
    </source>
</evidence>
<feature type="region of interest" description="Disordered" evidence="10">
    <location>
        <begin position="107"/>
        <end position="179"/>
    </location>
</feature>
<evidence type="ECO:0000256" key="10">
    <source>
        <dbReference type="SAM" id="MobiDB-lite"/>
    </source>
</evidence>
<dbReference type="Proteomes" id="UP000694388">
    <property type="component" value="Unplaced"/>
</dbReference>
<dbReference type="PANTHER" id="PTHR10623">
    <property type="entry name" value="MICROTUBULE-ASSOCIATED PROTEIN RP/EB FAMILY MEMBER"/>
    <property type="match status" value="1"/>
</dbReference>